<name>A0A2I8EUX8_9BURK</name>
<organism evidence="1 2">
    <name type="scientific">Paraburkholderia terrae</name>
    <dbReference type="NCBI Taxonomy" id="311230"/>
    <lineage>
        <taxon>Bacteria</taxon>
        <taxon>Pseudomonadati</taxon>
        <taxon>Pseudomonadota</taxon>
        <taxon>Betaproteobacteria</taxon>
        <taxon>Burkholderiales</taxon>
        <taxon>Burkholderiaceae</taxon>
        <taxon>Paraburkholderia</taxon>
    </lineage>
</organism>
<proteinExistence type="predicted"/>
<evidence type="ECO:0000313" key="2">
    <source>
        <dbReference type="Proteomes" id="UP000243502"/>
    </source>
</evidence>
<dbReference type="OrthoDB" id="8594232at2"/>
<dbReference type="CDD" id="cd14744">
    <property type="entry name" value="PAAR_CT_2"/>
    <property type="match status" value="1"/>
</dbReference>
<dbReference type="AlphaFoldDB" id="A0A2I8EUX8"/>
<evidence type="ECO:0000313" key="1">
    <source>
        <dbReference type="EMBL" id="AUT63407.1"/>
    </source>
</evidence>
<dbReference type="RefSeq" id="WP_081921124.1">
    <property type="nucleotide sequence ID" value="NZ_CP026112.1"/>
</dbReference>
<dbReference type="EMBL" id="CP026112">
    <property type="protein sequence ID" value="AUT63407.1"/>
    <property type="molecule type" value="Genomic_DNA"/>
</dbReference>
<dbReference type="KEGG" id="pter:C2L65_28225"/>
<dbReference type="InterPro" id="IPR008727">
    <property type="entry name" value="PAAR_motif"/>
</dbReference>
<dbReference type="Pfam" id="PF05488">
    <property type="entry name" value="PAAR_motif"/>
    <property type="match status" value="1"/>
</dbReference>
<accession>A0A2I8EUX8</accession>
<gene>
    <name evidence="1" type="ORF">C2L65_28225</name>
</gene>
<dbReference type="Proteomes" id="UP000243502">
    <property type="component" value="Chromosome 2"/>
</dbReference>
<sequence>MRRYDICNGDTTTAGGRVVAPERGDTIRGRVVAYEGDAVLCPKCDSTGLIVCTDRRADTGPNGKQVALSDDWCVCKCDPSPRLIASQHHSGC</sequence>
<reference evidence="1 2" key="1">
    <citation type="submission" date="2018-01" db="EMBL/GenBank/DDBJ databases">
        <title>Species boundaries and ecological features among Paraburkholderia terrae DSMZ17804T, P. hospita DSMZ17164T and P. caribensis DSMZ13236T.</title>
        <authorList>
            <person name="Pratama A.A."/>
        </authorList>
    </citation>
    <scope>NUCLEOTIDE SEQUENCE [LARGE SCALE GENOMIC DNA]</scope>
    <source>
        <strain evidence="1 2">DSM 17804</strain>
    </source>
</reference>
<protein>
    <submittedName>
        <fullName evidence="1">PAAR domain-containing protein</fullName>
    </submittedName>
</protein>